<keyword evidence="3" id="KW-0964">Secreted</keyword>
<dbReference type="GO" id="GO:0005184">
    <property type="term" value="F:neuropeptide hormone activity"/>
    <property type="evidence" value="ECO:0007669"/>
    <property type="project" value="InterPro"/>
</dbReference>
<dbReference type="GO" id="GO:0051428">
    <property type="term" value="F:peptide hormone receptor binding"/>
    <property type="evidence" value="ECO:0007669"/>
    <property type="project" value="TreeGrafter"/>
</dbReference>
<dbReference type="SMART" id="SM00070">
    <property type="entry name" value="GLUCA"/>
    <property type="match status" value="1"/>
</dbReference>
<feature type="compositionally biased region" description="Polar residues" evidence="8">
    <location>
        <begin position="38"/>
        <end position="54"/>
    </location>
</feature>
<evidence type="ECO:0000259" key="10">
    <source>
        <dbReference type="PROSITE" id="PS00260"/>
    </source>
</evidence>
<dbReference type="GO" id="GO:0016608">
    <property type="term" value="F:growth hormone-releasing hormone activity"/>
    <property type="evidence" value="ECO:0007669"/>
    <property type="project" value="TreeGrafter"/>
</dbReference>
<dbReference type="GO" id="GO:0030252">
    <property type="term" value="P:growth hormone secretion"/>
    <property type="evidence" value="ECO:0007669"/>
    <property type="project" value="TreeGrafter"/>
</dbReference>
<evidence type="ECO:0000256" key="8">
    <source>
        <dbReference type="SAM" id="MobiDB-lite"/>
    </source>
</evidence>
<dbReference type="PROSITE" id="PS51257">
    <property type="entry name" value="PROKAR_LIPOPROTEIN"/>
    <property type="match status" value="1"/>
</dbReference>
<dbReference type="Pfam" id="PF00123">
    <property type="entry name" value="Hormone_2"/>
    <property type="match status" value="1"/>
</dbReference>
<comment type="caution">
    <text evidence="11">The sequence shown here is derived from an EMBL/GenBank/DDBJ whole genome shotgun (WGS) entry which is preliminary data.</text>
</comment>
<reference evidence="11 12" key="1">
    <citation type="submission" date="2015-08" db="EMBL/GenBank/DDBJ databases">
        <title>The genome of the Asian arowana (Scleropages formosus).</title>
        <authorList>
            <person name="Tan M.H."/>
            <person name="Gan H.M."/>
            <person name="Croft L.J."/>
            <person name="Austin C.M."/>
        </authorList>
    </citation>
    <scope>NUCLEOTIDE SEQUENCE [LARGE SCALE GENOMIC DNA]</scope>
    <source>
        <strain evidence="11">Aro1</strain>
    </source>
</reference>
<dbReference type="STRING" id="113540.ENSSFOP00015024019"/>
<dbReference type="GO" id="GO:0005615">
    <property type="term" value="C:extracellular space"/>
    <property type="evidence" value="ECO:0007669"/>
    <property type="project" value="TreeGrafter"/>
</dbReference>
<comment type="function">
    <text evidence="4">GRF is released by the hypothalamus and acts on the adenohypophyse to stimulate the secretion of growth hormone.</text>
</comment>
<gene>
    <name evidence="11" type="ORF">Z043_117613</name>
</gene>
<evidence type="ECO:0000313" key="11">
    <source>
        <dbReference type="EMBL" id="KPP64076.1"/>
    </source>
</evidence>
<evidence type="ECO:0000256" key="5">
    <source>
        <dbReference type="ARBA" id="ARBA00040782"/>
    </source>
</evidence>
<evidence type="ECO:0000256" key="6">
    <source>
        <dbReference type="ARBA" id="ARBA00041953"/>
    </source>
</evidence>
<dbReference type="PANTHER" id="PTHR11213">
    <property type="entry name" value="GLUCAGON-FAMILY NEUROPEPTIDE"/>
    <property type="match status" value="1"/>
</dbReference>
<comment type="similarity">
    <text evidence="2">Belongs to the glucagon family.</text>
</comment>
<sequence>MDKAAPLLLCCLVMSVSCSSLYPGVRFGQRASESPILISSSTRDPSQAPGTESSAPPRGQTKQRFGRHADAIFTNSYRKVLGQISARKFLQTIMGKRLGVGDARHYAKRQSDIFEDMFKQDLTTILREQKIKRWQLDVNRPRTPCSDRICRRSRESRWFSRKTEEQNH</sequence>
<evidence type="ECO:0000256" key="1">
    <source>
        <dbReference type="ARBA" id="ARBA00004613"/>
    </source>
</evidence>
<feature type="chain" id="PRO_5006146187" description="Somatoliberin" evidence="9">
    <location>
        <begin position="19"/>
        <end position="168"/>
    </location>
</feature>
<proteinExistence type="inferred from homology"/>
<evidence type="ECO:0000256" key="7">
    <source>
        <dbReference type="ARBA" id="ARBA00042164"/>
    </source>
</evidence>
<keyword evidence="9" id="KW-0732">Signal</keyword>
<evidence type="ECO:0000256" key="4">
    <source>
        <dbReference type="ARBA" id="ARBA00037623"/>
    </source>
</evidence>
<dbReference type="GO" id="GO:0043204">
    <property type="term" value="C:perikaryon"/>
    <property type="evidence" value="ECO:0007669"/>
    <property type="project" value="TreeGrafter"/>
</dbReference>
<name>A0A0P7YCT2_SCLFO</name>
<feature type="domain" description="Glucagon / GIP / secretin / VIP family" evidence="10">
    <location>
        <begin position="68"/>
        <end position="90"/>
    </location>
</feature>
<dbReference type="Proteomes" id="UP000034805">
    <property type="component" value="Unassembled WGS sequence"/>
</dbReference>
<dbReference type="GO" id="GO:0043195">
    <property type="term" value="C:terminal bouton"/>
    <property type="evidence" value="ECO:0007669"/>
    <property type="project" value="TreeGrafter"/>
</dbReference>
<protein>
    <recommendedName>
        <fullName evidence="5">Somatoliberin</fullName>
    </recommendedName>
    <alternativeName>
        <fullName evidence="7">Growth hormone-releasing factor</fullName>
    </alternativeName>
    <alternativeName>
        <fullName evidence="6">Growth hormone-releasing hormone</fullName>
    </alternativeName>
</protein>
<organism evidence="11 12">
    <name type="scientific">Scleropages formosus</name>
    <name type="common">Asian bonytongue</name>
    <name type="synonym">Osteoglossum formosum</name>
    <dbReference type="NCBI Taxonomy" id="113540"/>
    <lineage>
        <taxon>Eukaryota</taxon>
        <taxon>Metazoa</taxon>
        <taxon>Chordata</taxon>
        <taxon>Craniata</taxon>
        <taxon>Vertebrata</taxon>
        <taxon>Euteleostomi</taxon>
        <taxon>Actinopterygii</taxon>
        <taxon>Neopterygii</taxon>
        <taxon>Teleostei</taxon>
        <taxon>Osteoglossocephala</taxon>
        <taxon>Osteoglossomorpha</taxon>
        <taxon>Osteoglossiformes</taxon>
        <taxon>Osteoglossidae</taxon>
        <taxon>Scleropages</taxon>
    </lineage>
</organism>
<dbReference type="PROSITE" id="PS00260">
    <property type="entry name" value="GLUCAGON"/>
    <property type="match status" value="1"/>
</dbReference>
<dbReference type="GO" id="GO:0031770">
    <property type="term" value="F:growth hormone-releasing hormone receptor binding"/>
    <property type="evidence" value="ECO:0007669"/>
    <property type="project" value="TreeGrafter"/>
</dbReference>
<evidence type="ECO:0000256" key="2">
    <source>
        <dbReference type="ARBA" id="ARBA00008369"/>
    </source>
</evidence>
<dbReference type="GO" id="GO:0007189">
    <property type="term" value="P:adenylate cyclase-activating G protein-coupled receptor signaling pathway"/>
    <property type="evidence" value="ECO:0007669"/>
    <property type="project" value="TreeGrafter"/>
</dbReference>
<dbReference type="InterPro" id="IPR046963">
    <property type="entry name" value="VIP/GHRH-like"/>
</dbReference>
<dbReference type="EMBL" id="JARO02007330">
    <property type="protein sequence ID" value="KPP64076.1"/>
    <property type="molecule type" value="Genomic_DNA"/>
</dbReference>
<dbReference type="PANTHER" id="PTHR11213:SF6">
    <property type="entry name" value="SOMATOLIBERIN"/>
    <property type="match status" value="1"/>
</dbReference>
<evidence type="ECO:0000313" key="12">
    <source>
        <dbReference type="Proteomes" id="UP000034805"/>
    </source>
</evidence>
<dbReference type="GO" id="GO:0032880">
    <property type="term" value="P:regulation of protein localization"/>
    <property type="evidence" value="ECO:0007669"/>
    <property type="project" value="TreeGrafter"/>
</dbReference>
<comment type="subcellular location">
    <subcellularLocation>
        <location evidence="1">Secreted</location>
    </subcellularLocation>
</comment>
<dbReference type="InterPro" id="IPR000532">
    <property type="entry name" value="Glucagon_GIP_secretin_VIP"/>
</dbReference>
<feature type="signal peptide" evidence="9">
    <location>
        <begin position="1"/>
        <end position="18"/>
    </location>
</feature>
<evidence type="ECO:0000256" key="3">
    <source>
        <dbReference type="ARBA" id="ARBA00022525"/>
    </source>
</evidence>
<dbReference type="AlphaFoldDB" id="A0A0P7YCT2"/>
<evidence type="ECO:0000256" key="9">
    <source>
        <dbReference type="SAM" id="SignalP"/>
    </source>
</evidence>
<feature type="region of interest" description="Disordered" evidence="8">
    <location>
        <begin position="38"/>
        <end position="64"/>
    </location>
</feature>
<accession>A0A0P7YCT2</accession>